<dbReference type="OrthoDB" id="5929750at2759"/>
<organism evidence="1 2">
    <name type="scientific">Trichinella spiralis</name>
    <name type="common">Trichina worm</name>
    <dbReference type="NCBI Taxonomy" id="6334"/>
    <lineage>
        <taxon>Eukaryota</taxon>
        <taxon>Metazoa</taxon>
        <taxon>Ecdysozoa</taxon>
        <taxon>Nematoda</taxon>
        <taxon>Enoplea</taxon>
        <taxon>Dorylaimia</taxon>
        <taxon>Trichinellida</taxon>
        <taxon>Trichinellidae</taxon>
        <taxon>Trichinella</taxon>
    </lineage>
</organism>
<keyword evidence="2" id="KW-1185">Reference proteome</keyword>
<reference evidence="1 2" key="1">
    <citation type="submission" date="2015-01" db="EMBL/GenBank/DDBJ databases">
        <title>Evolution of Trichinella species and genotypes.</title>
        <authorList>
            <person name="Korhonen P.K."/>
            <person name="Edoardo P."/>
            <person name="Giuseppe L.R."/>
            <person name="Gasser R.B."/>
        </authorList>
    </citation>
    <scope>NUCLEOTIDE SEQUENCE [LARGE SCALE GENOMIC DNA]</scope>
    <source>
        <strain evidence="1">ISS3</strain>
    </source>
</reference>
<dbReference type="AlphaFoldDB" id="A0A0V1B9A7"/>
<proteinExistence type="predicted"/>
<evidence type="ECO:0000313" key="1">
    <source>
        <dbReference type="EMBL" id="KRY33575.1"/>
    </source>
</evidence>
<dbReference type="Proteomes" id="UP000054776">
    <property type="component" value="Unassembled WGS sequence"/>
</dbReference>
<evidence type="ECO:0000313" key="2">
    <source>
        <dbReference type="Proteomes" id="UP000054776"/>
    </source>
</evidence>
<dbReference type="EMBL" id="JYDH01000080">
    <property type="protein sequence ID" value="KRY33575.1"/>
    <property type="molecule type" value="Genomic_DNA"/>
</dbReference>
<feature type="non-terminal residue" evidence="1">
    <location>
        <position position="1"/>
    </location>
</feature>
<sequence>LWPQALPSGYAPGQIKICICPKAIPQAIYSTIFGLRSPRRRLRLCPRANKNLHIPAGYAQSILLHNICLQGDMQIFICFQAMPRAFPQHPAVYFCNSLLTCPTITQLPLTVE</sequence>
<accession>A0A0V1B9A7</accession>
<gene>
    <name evidence="1" type="ORF">T01_8149</name>
</gene>
<feature type="non-terminal residue" evidence="1">
    <location>
        <position position="112"/>
    </location>
</feature>
<protein>
    <submittedName>
        <fullName evidence="1">Uncharacterized protein</fullName>
    </submittedName>
</protein>
<name>A0A0V1B9A7_TRISP</name>
<dbReference type="InParanoid" id="A0A0V1B9A7"/>
<comment type="caution">
    <text evidence="1">The sequence shown here is derived from an EMBL/GenBank/DDBJ whole genome shotgun (WGS) entry which is preliminary data.</text>
</comment>